<sequence length="58" mass="6704">MHLRRTFHKTFAAVRFTARQAKGSSGKEDLLGQDRYEETLGENTPSREKLILLWLGNQ</sequence>
<protein>
    <submittedName>
        <fullName evidence="1">Uncharacterized protein</fullName>
    </submittedName>
</protein>
<accession>A0A0E9T8F1</accession>
<organism evidence="1">
    <name type="scientific">Anguilla anguilla</name>
    <name type="common">European freshwater eel</name>
    <name type="synonym">Muraena anguilla</name>
    <dbReference type="NCBI Taxonomy" id="7936"/>
    <lineage>
        <taxon>Eukaryota</taxon>
        <taxon>Metazoa</taxon>
        <taxon>Chordata</taxon>
        <taxon>Craniata</taxon>
        <taxon>Vertebrata</taxon>
        <taxon>Euteleostomi</taxon>
        <taxon>Actinopterygii</taxon>
        <taxon>Neopterygii</taxon>
        <taxon>Teleostei</taxon>
        <taxon>Anguilliformes</taxon>
        <taxon>Anguillidae</taxon>
        <taxon>Anguilla</taxon>
    </lineage>
</organism>
<proteinExistence type="predicted"/>
<evidence type="ECO:0000313" key="1">
    <source>
        <dbReference type="EMBL" id="JAH49150.1"/>
    </source>
</evidence>
<reference evidence="1" key="2">
    <citation type="journal article" date="2015" name="Fish Shellfish Immunol.">
        <title>Early steps in the European eel (Anguilla anguilla)-Vibrio vulnificus interaction in the gills: Role of the RtxA13 toxin.</title>
        <authorList>
            <person name="Callol A."/>
            <person name="Pajuelo D."/>
            <person name="Ebbesson L."/>
            <person name="Teles M."/>
            <person name="MacKenzie S."/>
            <person name="Amaro C."/>
        </authorList>
    </citation>
    <scope>NUCLEOTIDE SEQUENCE</scope>
</reference>
<dbReference type="EMBL" id="GBXM01059427">
    <property type="protein sequence ID" value="JAH49150.1"/>
    <property type="molecule type" value="Transcribed_RNA"/>
</dbReference>
<name>A0A0E9T8F1_ANGAN</name>
<reference evidence="1" key="1">
    <citation type="submission" date="2014-11" db="EMBL/GenBank/DDBJ databases">
        <authorList>
            <person name="Amaro Gonzalez C."/>
        </authorList>
    </citation>
    <scope>NUCLEOTIDE SEQUENCE</scope>
</reference>
<dbReference type="AlphaFoldDB" id="A0A0E9T8F1"/>